<dbReference type="GO" id="GO:0016757">
    <property type="term" value="F:glycosyltransferase activity"/>
    <property type="evidence" value="ECO:0007669"/>
    <property type="project" value="UniProtKB-KW"/>
</dbReference>
<evidence type="ECO:0000256" key="3">
    <source>
        <dbReference type="ARBA" id="ARBA00022679"/>
    </source>
</evidence>
<evidence type="ECO:0000259" key="5">
    <source>
        <dbReference type="Pfam" id="PF13439"/>
    </source>
</evidence>
<dbReference type="RefSeq" id="WP_042456413.1">
    <property type="nucleotide sequence ID" value="NZ_BBPN01000042.1"/>
</dbReference>
<dbReference type="InterPro" id="IPR001296">
    <property type="entry name" value="Glyco_trans_1"/>
</dbReference>
<gene>
    <name evidence="6" type="ORF">SAMN05414137_105299</name>
</gene>
<evidence type="ECO:0000256" key="2">
    <source>
        <dbReference type="ARBA" id="ARBA00022676"/>
    </source>
</evidence>
<accession>A0A1H7MCG7</accession>
<dbReference type="EMBL" id="FOAZ01000005">
    <property type="protein sequence ID" value="SEL08781.1"/>
    <property type="molecule type" value="Genomic_DNA"/>
</dbReference>
<dbReference type="Proteomes" id="UP000183015">
    <property type="component" value="Unassembled WGS sequence"/>
</dbReference>
<dbReference type="SUPFAM" id="SSF53756">
    <property type="entry name" value="UDP-Glycosyltransferase/glycogen phosphorylase"/>
    <property type="match status" value="1"/>
</dbReference>
<protein>
    <recommendedName>
        <fullName evidence="1">D-inositol 3-phosphate glycosyltransferase</fullName>
    </recommendedName>
</protein>
<feature type="domain" description="Glycosyltransferase subfamily 4-like N-terminal" evidence="5">
    <location>
        <begin position="24"/>
        <end position="184"/>
    </location>
</feature>
<reference evidence="7" key="1">
    <citation type="submission" date="2016-10" db="EMBL/GenBank/DDBJ databases">
        <authorList>
            <person name="Varghese N."/>
        </authorList>
    </citation>
    <scope>NUCLEOTIDE SEQUENCE [LARGE SCALE GENOMIC DNA]</scope>
    <source>
        <strain evidence="7">DSM 45096 / BCRC 16803 / CGMCC 4.1857 / CIP 109030 / JCM 12277 / KCTC 19219 / NBRC 100920 / 33214</strain>
    </source>
</reference>
<dbReference type="PANTHER" id="PTHR12526:SF630">
    <property type="entry name" value="GLYCOSYLTRANSFERASE"/>
    <property type="match status" value="1"/>
</dbReference>
<dbReference type="eggNOG" id="COG0438">
    <property type="taxonomic scope" value="Bacteria"/>
</dbReference>
<dbReference type="InterPro" id="IPR028098">
    <property type="entry name" value="Glyco_trans_4-like_N"/>
</dbReference>
<dbReference type="Pfam" id="PF13439">
    <property type="entry name" value="Glyco_transf_4"/>
    <property type="match status" value="1"/>
</dbReference>
<evidence type="ECO:0000313" key="6">
    <source>
        <dbReference type="EMBL" id="SEL08781.1"/>
    </source>
</evidence>
<evidence type="ECO:0000259" key="4">
    <source>
        <dbReference type="Pfam" id="PF00534"/>
    </source>
</evidence>
<evidence type="ECO:0000256" key="1">
    <source>
        <dbReference type="ARBA" id="ARBA00021292"/>
    </source>
</evidence>
<name>A0A1H7MCG7_STRJI</name>
<evidence type="ECO:0000313" key="7">
    <source>
        <dbReference type="Proteomes" id="UP000183015"/>
    </source>
</evidence>
<keyword evidence="7" id="KW-1185">Reference proteome</keyword>
<keyword evidence="2" id="KW-0328">Glycosyltransferase</keyword>
<dbReference type="OrthoDB" id="570545at2"/>
<proteinExistence type="predicted"/>
<dbReference type="Gene3D" id="3.40.50.2000">
    <property type="entry name" value="Glycogen Phosphorylase B"/>
    <property type="match status" value="2"/>
</dbReference>
<dbReference type="Pfam" id="PF00534">
    <property type="entry name" value="Glycos_transf_1"/>
    <property type="match status" value="1"/>
</dbReference>
<dbReference type="PANTHER" id="PTHR12526">
    <property type="entry name" value="GLYCOSYLTRANSFERASE"/>
    <property type="match status" value="1"/>
</dbReference>
<dbReference type="AlphaFoldDB" id="A0A1H7MCG7"/>
<keyword evidence="3 6" id="KW-0808">Transferase</keyword>
<dbReference type="STRING" id="235985.SAMN05414137_105299"/>
<sequence length="388" mass="42761">MSADAAVTTGRDIFLISNSVDELGGVTTWSHQMARMLTERGHHVHVLGICDTDTPADLGTNLPYPTTTLHPGKVPSPFSPHGLKQRLKVSGYARNAQREAAIRGMKAKLDALFAAARPGAMIIVTQVWAMEFVRLADRKDIPLIGMSHESYEYSKDSSRFARVKKYYPEADRLLLLTQEDADLWILEKLNNVGFMPNPLPVWPEEPSKRETKTVACIGRLDDQKGIDMLLDAWAVAAPQAPGWTLKLYGKGEDEAELRAQCTRLGLDGSVEWMGQTSDVPGALRDSSVFVQSSRGEGFPLALLEAMAFAVPCAAFDCAPGVREIIRDGVDGLLAAPGNTAELARQLVRLTSNQELRDRMGEAARVNVARYSKETILEKWEELFALLER</sequence>
<feature type="domain" description="Glycosyl transferase family 1" evidence="4">
    <location>
        <begin position="206"/>
        <end position="364"/>
    </location>
</feature>
<organism evidence="6 7">
    <name type="scientific">Streptacidiphilus jiangxiensis</name>
    <dbReference type="NCBI Taxonomy" id="235985"/>
    <lineage>
        <taxon>Bacteria</taxon>
        <taxon>Bacillati</taxon>
        <taxon>Actinomycetota</taxon>
        <taxon>Actinomycetes</taxon>
        <taxon>Kitasatosporales</taxon>
        <taxon>Streptomycetaceae</taxon>
        <taxon>Streptacidiphilus</taxon>
    </lineage>
</organism>